<dbReference type="RefSeq" id="XP_001016379.2">
    <property type="nucleotide sequence ID" value="XM_001016379.2"/>
</dbReference>
<dbReference type="EMBL" id="GG662699">
    <property type="protein sequence ID" value="EAR96134.2"/>
    <property type="molecule type" value="Genomic_DNA"/>
</dbReference>
<protein>
    <submittedName>
        <fullName evidence="1">Uncharacterized protein</fullName>
    </submittedName>
</protein>
<accession>I7LUV7</accession>
<proteinExistence type="predicted"/>
<organism evidence="1 2">
    <name type="scientific">Tetrahymena thermophila (strain SB210)</name>
    <dbReference type="NCBI Taxonomy" id="312017"/>
    <lineage>
        <taxon>Eukaryota</taxon>
        <taxon>Sar</taxon>
        <taxon>Alveolata</taxon>
        <taxon>Ciliophora</taxon>
        <taxon>Intramacronucleata</taxon>
        <taxon>Oligohymenophorea</taxon>
        <taxon>Hymenostomatida</taxon>
        <taxon>Tetrahymenina</taxon>
        <taxon>Tetrahymenidae</taxon>
        <taxon>Tetrahymena</taxon>
    </lineage>
</organism>
<name>I7LUV7_TETTS</name>
<evidence type="ECO:0000313" key="1">
    <source>
        <dbReference type="EMBL" id="EAR96134.2"/>
    </source>
</evidence>
<dbReference type="Proteomes" id="UP000009168">
    <property type="component" value="Unassembled WGS sequence"/>
</dbReference>
<gene>
    <name evidence="1" type="ORF">TTHERM_00128980</name>
</gene>
<keyword evidence="2" id="KW-1185">Reference proteome</keyword>
<evidence type="ECO:0000313" key="2">
    <source>
        <dbReference type="Proteomes" id="UP000009168"/>
    </source>
</evidence>
<dbReference type="KEGG" id="tet:TTHERM_00128980"/>
<reference evidence="2" key="1">
    <citation type="journal article" date="2006" name="PLoS Biol.">
        <title>Macronuclear genome sequence of the ciliate Tetrahymena thermophila, a model eukaryote.</title>
        <authorList>
            <person name="Eisen J.A."/>
            <person name="Coyne R.S."/>
            <person name="Wu M."/>
            <person name="Wu D."/>
            <person name="Thiagarajan M."/>
            <person name="Wortman J.R."/>
            <person name="Badger J.H."/>
            <person name="Ren Q."/>
            <person name="Amedeo P."/>
            <person name="Jones K.M."/>
            <person name="Tallon L.J."/>
            <person name="Delcher A.L."/>
            <person name="Salzberg S.L."/>
            <person name="Silva J.C."/>
            <person name="Haas B.J."/>
            <person name="Majoros W.H."/>
            <person name="Farzad M."/>
            <person name="Carlton J.M."/>
            <person name="Smith R.K. Jr."/>
            <person name="Garg J."/>
            <person name="Pearlman R.E."/>
            <person name="Karrer K.M."/>
            <person name="Sun L."/>
            <person name="Manning G."/>
            <person name="Elde N.C."/>
            <person name="Turkewitz A.P."/>
            <person name="Asai D.J."/>
            <person name="Wilkes D.E."/>
            <person name="Wang Y."/>
            <person name="Cai H."/>
            <person name="Collins K."/>
            <person name="Stewart B.A."/>
            <person name="Lee S.R."/>
            <person name="Wilamowska K."/>
            <person name="Weinberg Z."/>
            <person name="Ruzzo W.L."/>
            <person name="Wloga D."/>
            <person name="Gaertig J."/>
            <person name="Frankel J."/>
            <person name="Tsao C.-C."/>
            <person name="Gorovsky M.A."/>
            <person name="Keeling P.J."/>
            <person name="Waller R.F."/>
            <person name="Patron N.J."/>
            <person name="Cherry J.M."/>
            <person name="Stover N.A."/>
            <person name="Krieger C.J."/>
            <person name="del Toro C."/>
            <person name="Ryder H.F."/>
            <person name="Williamson S.C."/>
            <person name="Barbeau R.A."/>
            <person name="Hamilton E.P."/>
            <person name="Orias E."/>
        </authorList>
    </citation>
    <scope>NUCLEOTIDE SEQUENCE [LARGE SCALE GENOMIC DNA]</scope>
    <source>
        <strain evidence="2">SB210</strain>
    </source>
</reference>
<dbReference type="AlphaFoldDB" id="I7LUV7"/>
<sequence length="107" mass="12321">MSIVIQKNINNLQYLSQITTEDIEQFLVESSRIYLNDQQEQFAQQNGFSIFAVSSATKRNVQTLKFKLAQAAYNLGLFKMVNIQITKNLANRKKTFIKNNRISSSLQ</sequence>
<dbReference type="GeneID" id="7825689"/>
<dbReference type="InParanoid" id="I7LUV7"/>